<reference evidence="2 3" key="1">
    <citation type="submission" date="2017-06" db="EMBL/GenBank/DDBJ databases">
        <title>Novel microbial phyla capable of carbon fixation and sulfur reduction in deep-sea sediments.</title>
        <authorList>
            <person name="Huang J."/>
            <person name="Baker B."/>
            <person name="Wang Y."/>
        </authorList>
    </citation>
    <scope>NUCLEOTIDE SEQUENCE [LARGE SCALE GENOMIC DNA]</scope>
    <source>
        <strain evidence="2">B3_TA06</strain>
    </source>
</reference>
<dbReference type="AlphaFoldDB" id="A0A532V8H0"/>
<keyword evidence="1" id="KW-0812">Transmembrane</keyword>
<evidence type="ECO:0000313" key="3">
    <source>
        <dbReference type="Proteomes" id="UP000317778"/>
    </source>
</evidence>
<keyword evidence="1" id="KW-1133">Transmembrane helix</keyword>
<dbReference type="Proteomes" id="UP000317778">
    <property type="component" value="Unassembled WGS sequence"/>
</dbReference>
<proteinExistence type="predicted"/>
<accession>A0A532V8H0</accession>
<gene>
    <name evidence="2" type="ORF">CEE36_04025</name>
</gene>
<organism evidence="2 3">
    <name type="scientific">candidate division TA06 bacterium B3_TA06</name>
    <dbReference type="NCBI Taxonomy" id="2012487"/>
    <lineage>
        <taxon>Bacteria</taxon>
        <taxon>Bacteria division TA06</taxon>
    </lineage>
</organism>
<evidence type="ECO:0000313" key="2">
    <source>
        <dbReference type="EMBL" id="TKJ43510.1"/>
    </source>
</evidence>
<evidence type="ECO:0000256" key="1">
    <source>
        <dbReference type="SAM" id="Phobius"/>
    </source>
</evidence>
<protein>
    <recommendedName>
        <fullName evidence="4">DUF5723 domain-containing protein</fullName>
    </recommendedName>
</protein>
<feature type="transmembrane region" description="Helical" evidence="1">
    <location>
        <begin position="14"/>
        <end position="34"/>
    </location>
</feature>
<dbReference type="EMBL" id="NJBO01000004">
    <property type="protein sequence ID" value="TKJ43510.1"/>
    <property type="molecule type" value="Genomic_DNA"/>
</dbReference>
<sequence>MSFHKFPEEKKKDCPMVVVVLILGFCSASFGFWWNPFTPSVVDVRSVAMGNTGSVTVTGSNAIFCNPALLGESNMIEAQLGGRFYFGAAEDESEDKFEGKYLPLPTPTHLSFSMPFQVPEYKLKVVPAIGYHLELDLTAKREMSWEDLIWGETQIEETATGGLDVISPAVAVQFLGKYSVGLALNVGGITKMRDKYSDISMYDSRQGDTAGYYDYWDYESETEISPEGSFVLFGVFAEFIPEFAAALTYRTGFKWKWDDYEEDVDWTWITWDPYDEWDTLEVHDKEKLDDVKFELPGIFTVGVRSKISSILVLAAEYQTRPFSDVEIDGEDLEIENGSVFRLGAELITPVLIRAGFYHESIPMTDIDDEDPKALTGITAGLGIPIASVAVINGSFEYAFWNQEINDDHDEYSENLYRIGLSVRLHFPNPL</sequence>
<dbReference type="Gene3D" id="2.40.160.60">
    <property type="entry name" value="Outer membrane protein transport protein (OMPP1/FadL/TodX)"/>
    <property type="match status" value="1"/>
</dbReference>
<name>A0A532V8H0_UNCT6</name>
<keyword evidence="1" id="KW-0472">Membrane</keyword>
<evidence type="ECO:0008006" key="4">
    <source>
        <dbReference type="Google" id="ProtNLM"/>
    </source>
</evidence>
<comment type="caution">
    <text evidence="2">The sequence shown here is derived from an EMBL/GenBank/DDBJ whole genome shotgun (WGS) entry which is preliminary data.</text>
</comment>